<protein>
    <submittedName>
        <fullName evidence="2">Uncharacterized protein DUF4243</fullName>
    </submittedName>
</protein>
<dbReference type="EMBL" id="QUMQ01000001">
    <property type="protein sequence ID" value="REF96853.1"/>
    <property type="molecule type" value="Genomic_DNA"/>
</dbReference>
<keyword evidence="1" id="KW-0560">Oxidoreductase</keyword>
<dbReference type="OrthoDB" id="6396144at2"/>
<reference evidence="2 3" key="1">
    <citation type="submission" date="2018-08" db="EMBL/GenBank/DDBJ databases">
        <title>Sequencing the genomes of 1000 actinobacteria strains.</title>
        <authorList>
            <person name="Klenk H.-P."/>
        </authorList>
    </citation>
    <scope>NUCLEOTIDE SEQUENCE [LARGE SCALE GENOMIC DNA]</scope>
    <source>
        <strain evidence="2 3">DSM 44099</strain>
    </source>
</reference>
<sequence length="349" mass="37341">MTGGVLNEAYQRFHRTGPEWGEDQLTNHGPMAVEVMIRRGYADQVDGWVDRYTRRLDPLPPPSDRITDDTWAEALGAGRRLGDWTAYFTDRVAEEPWRDVLARWWPRLLPGIAAGTTHGVIRVGHVVRALLAGAENEQSLAELAHGLAFWATRYQPVPGADPAVTGPPAASAGAAFDALPRIPHQRGRVADRFGQLSRMDGWPRAVATLDATTDPERALTDLVTAATLSYLRHGHASPVLLVHTATAPNAVLHTLPALPRELWAPSAAAVWAASAAIHAGWAPADAAPRAILPTPPGGPDAVAEAVDQAIAHGDEHVIKFTDTAVEVYCRTGHLDALAAASRSAALITP</sequence>
<comment type="caution">
    <text evidence="2">The sequence shown here is derived from an EMBL/GenBank/DDBJ whole genome shotgun (WGS) entry which is preliminary data.</text>
</comment>
<organism evidence="2 3">
    <name type="scientific">Asanoa ferruginea</name>
    <dbReference type="NCBI Taxonomy" id="53367"/>
    <lineage>
        <taxon>Bacteria</taxon>
        <taxon>Bacillati</taxon>
        <taxon>Actinomycetota</taxon>
        <taxon>Actinomycetes</taxon>
        <taxon>Micromonosporales</taxon>
        <taxon>Micromonosporaceae</taxon>
        <taxon>Asanoa</taxon>
    </lineage>
</organism>
<dbReference type="AlphaFoldDB" id="A0A3D9ZLP3"/>
<evidence type="ECO:0000313" key="3">
    <source>
        <dbReference type="Proteomes" id="UP000256913"/>
    </source>
</evidence>
<evidence type="ECO:0000256" key="1">
    <source>
        <dbReference type="ARBA" id="ARBA00023002"/>
    </source>
</evidence>
<keyword evidence="3" id="KW-1185">Reference proteome</keyword>
<dbReference type="InterPro" id="IPR025337">
    <property type="entry name" value="Questin_oxidase-like"/>
</dbReference>
<dbReference type="Proteomes" id="UP000256913">
    <property type="component" value="Unassembled WGS sequence"/>
</dbReference>
<proteinExistence type="predicted"/>
<dbReference type="RefSeq" id="WP_116068298.1">
    <property type="nucleotide sequence ID" value="NZ_BONB01000043.1"/>
</dbReference>
<name>A0A3D9ZLP3_9ACTN</name>
<evidence type="ECO:0000313" key="2">
    <source>
        <dbReference type="EMBL" id="REF96853.1"/>
    </source>
</evidence>
<gene>
    <name evidence="2" type="ORF">DFJ67_2846</name>
</gene>
<dbReference type="GO" id="GO:0016491">
    <property type="term" value="F:oxidoreductase activity"/>
    <property type="evidence" value="ECO:0007669"/>
    <property type="project" value="UniProtKB-KW"/>
</dbReference>
<dbReference type="Pfam" id="PF14027">
    <property type="entry name" value="Questin_oxidase"/>
    <property type="match status" value="1"/>
</dbReference>
<accession>A0A3D9ZLP3</accession>